<evidence type="ECO:0000313" key="11">
    <source>
        <dbReference type="EMBL" id="SFP29450.1"/>
    </source>
</evidence>
<dbReference type="InterPro" id="IPR024079">
    <property type="entry name" value="MetalloPept_cat_dom_sf"/>
</dbReference>
<dbReference type="InterPro" id="IPR000718">
    <property type="entry name" value="Peptidase_M13"/>
</dbReference>
<dbReference type="CDD" id="cd08662">
    <property type="entry name" value="M13"/>
    <property type="match status" value="1"/>
</dbReference>
<dbReference type="STRING" id="1079859.SAMN04515674_102301"/>
<dbReference type="InterPro" id="IPR042089">
    <property type="entry name" value="Peptidase_M13_dom_2"/>
</dbReference>
<dbReference type="OrthoDB" id="9775677at2"/>
<keyword evidence="5" id="KW-0378">Hydrolase</keyword>
<dbReference type="InterPro" id="IPR008753">
    <property type="entry name" value="Peptidase_M13_N"/>
</dbReference>
<feature type="domain" description="Peptidase M13 N-terminal" evidence="10">
    <location>
        <begin position="45"/>
        <end position="422"/>
    </location>
</feature>
<accession>A0A1I5P6L6</accession>
<comment type="cofactor">
    <cofactor evidence="1">
        <name>Zn(2+)</name>
        <dbReference type="ChEBI" id="CHEBI:29105"/>
    </cofactor>
</comment>
<comment type="similarity">
    <text evidence="2">Belongs to the peptidase M13 family.</text>
</comment>
<dbReference type="RefSeq" id="WP_092012880.1">
    <property type="nucleotide sequence ID" value="NZ_FOXH01000002.1"/>
</dbReference>
<evidence type="ECO:0000256" key="2">
    <source>
        <dbReference type="ARBA" id="ARBA00007357"/>
    </source>
</evidence>
<proteinExistence type="inferred from homology"/>
<evidence type="ECO:0000259" key="9">
    <source>
        <dbReference type="Pfam" id="PF01431"/>
    </source>
</evidence>
<evidence type="ECO:0000256" key="3">
    <source>
        <dbReference type="ARBA" id="ARBA00022670"/>
    </source>
</evidence>
<dbReference type="InterPro" id="IPR018497">
    <property type="entry name" value="Peptidase_M13_C"/>
</dbReference>
<dbReference type="PROSITE" id="PS51885">
    <property type="entry name" value="NEPRILYSIN"/>
    <property type="match status" value="1"/>
</dbReference>
<dbReference type="PANTHER" id="PTHR11733">
    <property type="entry name" value="ZINC METALLOPROTEASE FAMILY M13 NEPRILYSIN-RELATED"/>
    <property type="match status" value="1"/>
</dbReference>
<dbReference type="GO" id="GO:0005886">
    <property type="term" value="C:plasma membrane"/>
    <property type="evidence" value="ECO:0007669"/>
    <property type="project" value="TreeGrafter"/>
</dbReference>
<keyword evidence="8" id="KW-0732">Signal</keyword>
<name>A0A1I5P6L6_9BACT</name>
<keyword evidence="6" id="KW-0862">Zinc</keyword>
<keyword evidence="4" id="KW-0479">Metal-binding</keyword>
<protein>
    <submittedName>
        <fullName evidence="11">Putative endopeptidase</fullName>
    </submittedName>
</protein>
<dbReference type="AlphaFoldDB" id="A0A1I5P6L6"/>
<dbReference type="Gene3D" id="3.40.390.10">
    <property type="entry name" value="Collagenase (Catalytic Domain)"/>
    <property type="match status" value="1"/>
</dbReference>
<evidence type="ECO:0000313" key="12">
    <source>
        <dbReference type="Proteomes" id="UP000199306"/>
    </source>
</evidence>
<keyword evidence="12" id="KW-1185">Reference proteome</keyword>
<dbReference type="GO" id="GO:0046872">
    <property type="term" value="F:metal ion binding"/>
    <property type="evidence" value="ECO:0007669"/>
    <property type="project" value="UniProtKB-KW"/>
</dbReference>
<feature type="signal peptide" evidence="8">
    <location>
        <begin position="1"/>
        <end position="17"/>
    </location>
</feature>
<dbReference type="GO" id="GO:0004222">
    <property type="term" value="F:metalloendopeptidase activity"/>
    <property type="evidence" value="ECO:0007669"/>
    <property type="project" value="InterPro"/>
</dbReference>
<evidence type="ECO:0000259" key="10">
    <source>
        <dbReference type="Pfam" id="PF05649"/>
    </source>
</evidence>
<feature type="domain" description="Peptidase M13 C-terminal" evidence="9">
    <location>
        <begin position="474"/>
        <end position="673"/>
    </location>
</feature>
<dbReference type="EMBL" id="FOXH01000002">
    <property type="protein sequence ID" value="SFP29450.1"/>
    <property type="molecule type" value="Genomic_DNA"/>
</dbReference>
<evidence type="ECO:0000256" key="5">
    <source>
        <dbReference type="ARBA" id="ARBA00022801"/>
    </source>
</evidence>
<dbReference type="PRINTS" id="PR00786">
    <property type="entry name" value="NEPRILYSIN"/>
</dbReference>
<organism evidence="11 12">
    <name type="scientific">Pseudarcicella hirudinis</name>
    <dbReference type="NCBI Taxonomy" id="1079859"/>
    <lineage>
        <taxon>Bacteria</taxon>
        <taxon>Pseudomonadati</taxon>
        <taxon>Bacteroidota</taxon>
        <taxon>Cytophagia</taxon>
        <taxon>Cytophagales</taxon>
        <taxon>Flectobacillaceae</taxon>
        <taxon>Pseudarcicella</taxon>
    </lineage>
</organism>
<sequence length="678" mass="77167">MKLQKISALLLAGLCLAACGSEKSADETARTAFFDLSGMDSTTKPGDNFFLYANGKWMKKTVIPGDQTGWGSFYQLYDENQKKIKAIIDEAAKTDSKKGTPEQKVGDLYASGMDTLTIEKLGYEPIKPTLQKIAAIKDSKQLLDFLAANEDNYGGSLFGFSVGPDDKNSTKNRVQFSQVGLNLPEKDYYLKQDPESKKIRDEYQKYIAKVFTLTGTDSLSAKKQAAEILALETLIAKSHKSQTELRDPVKNYHKFAVSELNKVISIDWNKFLESMKIKTDTILMGQPEYYTALGKLLNSTPVDVFKNKEKFSTISNSAYNLSKPFRDARFDFYGKVLNGQQTPTPRWKRIVDDVDSGLGELLGQLFVKKYFTPEAKQRMLTLVENLQKVYRGRIEKLDWMSPETKQKALVKLDKFSKKIGYPDKWKNYDDVEISKDKFFENMRSIAHHDYKEMIAKLAKPVDKDEWTMTPPTVNAYANPSFNEVVFPAGILQFPFFDNNADDAINYGGIGMVIGHEMTHLFDDQGRQYDADGNLTDWWTKADADKFKVKAQMVIDQYNQFEPFKGLHVNGSLTLGENLADIGGINLAYEAFKLTKQGQSDEKIDGFTPDQRFFLGFAQVWRLKLRDEAQKQYLNIDPHSPAEYRVNGPLKNFEPFYKAFGITDKDKMFLPQKDRAIIW</sequence>
<keyword evidence="7" id="KW-0482">Metalloprotease</keyword>
<dbReference type="GO" id="GO:0016485">
    <property type="term" value="P:protein processing"/>
    <property type="evidence" value="ECO:0007669"/>
    <property type="project" value="TreeGrafter"/>
</dbReference>
<evidence type="ECO:0000256" key="6">
    <source>
        <dbReference type="ARBA" id="ARBA00022833"/>
    </source>
</evidence>
<dbReference type="Pfam" id="PF01431">
    <property type="entry name" value="Peptidase_M13"/>
    <property type="match status" value="1"/>
</dbReference>
<dbReference type="PANTHER" id="PTHR11733:SF167">
    <property type="entry name" value="FI17812P1-RELATED"/>
    <property type="match status" value="1"/>
</dbReference>
<dbReference type="Proteomes" id="UP000199306">
    <property type="component" value="Unassembled WGS sequence"/>
</dbReference>
<keyword evidence="3" id="KW-0645">Protease</keyword>
<evidence type="ECO:0000256" key="8">
    <source>
        <dbReference type="SAM" id="SignalP"/>
    </source>
</evidence>
<reference evidence="11 12" key="1">
    <citation type="submission" date="2016-10" db="EMBL/GenBank/DDBJ databases">
        <authorList>
            <person name="de Groot N.N."/>
        </authorList>
    </citation>
    <scope>NUCLEOTIDE SEQUENCE [LARGE SCALE GENOMIC DNA]</scope>
    <source>
        <strain evidence="12">E92,LMG 26720,CCM 7988</strain>
    </source>
</reference>
<dbReference type="Pfam" id="PF05649">
    <property type="entry name" value="Peptidase_M13_N"/>
    <property type="match status" value="1"/>
</dbReference>
<evidence type="ECO:0000256" key="7">
    <source>
        <dbReference type="ARBA" id="ARBA00023049"/>
    </source>
</evidence>
<feature type="chain" id="PRO_5011642047" evidence="8">
    <location>
        <begin position="18"/>
        <end position="678"/>
    </location>
</feature>
<dbReference type="Gene3D" id="1.10.1380.10">
    <property type="entry name" value="Neutral endopeptidase , domain2"/>
    <property type="match status" value="1"/>
</dbReference>
<gene>
    <name evidence="11" type="ORF">SAMN04515674_102301</name>
</gene>
<evidence type="ECO:0000256" key="1">
    <source>
        <dbReference type="ARBA" id="ARBA00001947"/>
    </source>
</evidence>
<evidence type="ECO:0000256" key="4">
    <source>
        <dbReference type="ARBA" id="ARBA00022723"/>
    </source>
</evidence>
<dbReference type="SUPFAM" id="SSF55486">
    <property type="entry name" value="Metalloproteases ('zincins'), catalytic domain"/>
    <property type="match status" value="1"/>
</dbReference>